<reference evidence="4 5" key="1">
    <citation type="journal article" date="2018" name="Nat. Ecol. Evol.">
        <title>Shark genomes provide insights into elasmobranch evolution and the origin of vertebrates.</title>
        <authorList>
            <person name="Hara Y"/>
            <person name="Yamaguchi K"/>
            <person name="Onimaru K"/>
            <person name="Kadota M"/>
            <person name="Koyanagi M"/>
            <person name="Keeley SD"/>
            <person name="Tatsumi K"/>
            <person name="Tanaka K"/>
            <person name="Motone F"/>
            <person name="Kageyama Y"/>
            <person name="Nozu R"/>
            <person name="Adachi N"/>
            <person name="Nishimura O"/>
            <person name="Nakagawa R"/>
            <person name="Tanegashima C"/>
            <person name="Kiyatake I"/>
            <person name="Matsumoto R"/>
            <person name="Murakumo K"/>
            <person name="Nishida K"/>
            <person name="Terakita A"/>
            <person name="Kuratani S"/>
            <person name="Sato K"/>
            <person name="Hyodo S Kuraku.S."/>
        </authorList>
    </citation>
    <scope>NUCLEOTIDE SEQUENCE [LARGE SCALE GENOMIC DNA]</scope>
</reference>
<dbReference type="PANTHER" id="PTHR21683:SF2">
    <property type="entry name" value="COILED-COIL DOMAIN-CONTAINING PROTEIN 42 LIKE-2-LIKE"/>
    <property type="match status" value="1"/>
</dbReference>
<dbReference type="GO" id="GO:0005856">
    <property type="term" value="C:cytoskeleton"/>
    <property type="evidence" value="ECO:0007669"/>
    <property type="project" value="UniProtKB-ARBA"/>
</dbReference>
<feature type="coiled-coil region" evidence="2">
    <location>
        <begin position="108"/>
        <end position="135"/>
    </location>
</feature>
<dbReference type="AlphaFoldDB" id="A0A401Q1X6"/>
<dbReference type="PANTHER" id="PTHR21683">
    <property type="entry name" value="COILED-COIL DOMAIN-CONTAINING PROTEIN 42 LIKE-2-LIKE-RELATED"/>
    <property type="match status" value="1"/>
</dbReference>
<gene>
    <name evidence="4" type="ORF">scyTo_0018744</name>
</gene>
<evidence type="ECO:0000256" key="1">
    <source>
        <dbReference type="ARBA" id="ARBA00023054"/>
    </source>
</evidence>
<feature type="coiled-coil region" evidence="2">
    <location>
        <begin position="34"/>
        <end position="79"/>
    </location>
</feature>
<dbReference type="EMBL" id="BFAA01013330">
    <property type="protein sequence ID" value="GCB79368.1"/>
    <property type="molecule type" value="Genomic_DNA"/>
</dbReference>
<comment type="caution">
    <text evidence="4">The sequence shown here is derived from an EMBL/GenBank/DDBJ whole genome shotgun (WGS) entry which is preliminary data.</text>
</comment>
<name>A0A401Q1X6_SCYTO</name>
<dbReference type="Proteomes" id="UP000288216">
    <property type="component" value="Unassembled WGS sequence"/>
</dbReference>
<dbReference type="InterPro" id="IPR051147">
    <property type="entry name" value="CFAP_domain-containing"/>
</dbReference>
<dbReference type="STRING" id="75743.A0A401Q1X6"/>
<dbReference type="InterPro" id="IPR025252">
    <property type="entry name" value="DUF4200"/>
</dbReference>
<proteinExistence type="predicted"/>
<accession>A0A401Q1X6</accession>
<evidence type="ECO:0000259" key="3">
    <source>
        <dbReference type="Pfam" id="PF13863"/>
    </source>
</evidence>
<feature type="domain" description="DUF4200" evidence="3">
    <location>
        <begin position="34"/>
        <end position="151"/>
    </location>
</feature>
<dbReference type="OMA" id="CADKKRV"/>
<protein>
    <recommendedName>
        <fullName evidence="3">DUF4200 domain-containing protein</fullName>
    </recommendedName>
</protein>
<sequence length="310" mass="36584">MAKPFGDYYDSIFEDRLINMPEHTQLPSASFTALLEKRQELAEVEASLVTQKEEFQVKFTLLQQRREDLNKKEEELKLSIIKFDKFLEENDAKQNRAQNKMITETELIKQKEKDIQRFKAELAVLIKKREKLKKKVEAYSIYPKFLAKVIKMSKEFQDMNMVRTRFETLFITYDLLIAKYQEDQEIMKTLKSDHNQFMKKKNNEIMMFHNSMAKLQARRENAKTKIIKGESTWVHIQNTAAKRTIILGMTKMAIFNLYMHVRKADRQLGPASDDTDIQLQAVQQYILELSDMVRELKKSLAFNTPITPPL</sequence>
<keyword evidence="1 2" id="KW-0175">Coiled coil</keyword>
<dbReference type="Pfam" id="PF13863">
    <property type="entry name" value="DUF4200"/>
    <property type="match status" value="1"/>
</dbReference>
<dbReference type="OrthoDB" id="10264298at2759"/>
<evidence type="ECO:0000256" key="2">
    <source>
        <dbReference type="SAM" id="Coils"/>
    </source>
</evidence>
<organism evidence="4 5">
    <name type="scientific">Scyliorhinus torazame</name>
    <name type="common">Cloudy catshark</name>
    <name type="synonym">Catulus torazame</name>
    <dbReference type="NCBI Taxonomy" id="75743"/>
    <lineage>
        <taxon>Eukaryota</taxon>
        <taxon>Metazoa</taxon>
        <taxon>Chordata</taxon>
        <taxon>Craniata</taxon>
        <taxon>Vertebrata</taxon>
        <taxon>Chondrichthyes</taxon>
        <taxon>Elasmobranchii</taxon>
        <taxon>Galeomorphii</taxon>
        <taxon>Galeoidea</taxon>
        <taxon>Carcharhiniformes</taxon>
        <taxon>Scyliorhinidae</taxon>
        <taxon>Scyliorhinus</taxon>
    </lineage>
</organism>
<keyword evidence="5" id="KW-1185">Reference proteome</keyword>
<evidence type="ECO:0000313" key="5">
    <source>
        <dbReference type="Proteomes" id="UP000288216"/>
    </source>
</evidence>
<evidence type="ECO:0000313" key="4">
    <source>
        <dbReference type="EMBL" id="GCB79368.1"/>
    </source>
</evidence>